<evidence type="ECO:0000313" key="2">
    <source>
        <dbReference type="EMBL" id="ASN03573.1"/>
    </source>
</evidence>
<dbReference type="SUPFAM" id="SSF143422">
    <property type="entry name" value="Transposase IS200-like"/>
    <property type="match status" value="1"/>
</dbReference>
<accession>A0A221M7F4</accession>
<dbReference type="NCBIfam" id="NF047646">
    <property type="entry name" value="REP_Tyr_transpos"/>
    <property type="match status" value="1"/>
</dbReference>
<dbReference type="Pfam" id="PF01797">
    <property type="entry name" value="Y1_Tnp"/>
    <property type="match status" value="1"/>
</dbReference>
<proteinExistence type="predicted"/>
<dbReference type="PANTHER" id="PTHR34322">
    <property type="entry name" value="TRANSPOSASE, Y1_TNP DOMAIN-CONTAINING"/>
    <property type="match status" value="1"/>
</dbReference>
<name>A0A221M7F4_9BACI</name>
<dbReference type="EMBL" id="CP022437">
    <property type="protein sequence ID" value="ASN03573.1"/>
    <property type="molecule type" value="Genomic_DNA"/>
</dbReference>
<dbReference type="AlphaFoldDB" id="A0A221M7F4"/>
<evidence type="ECO:0000259" key="1">
    <source>
        <dbReference type="SMART" id="SM01321"/>
    </source>
</evidence>
<dbReference type="InterPro" id="IPR036515">
    <property type="entry name" value="Transposase_17_sf"/>
</dbReference>
<dbReference type="SMART" id="SM01321">
    <property type="entry name" value="Y1_Tnp"/>
    <property type="match status" value="1"/>
</dbReference>
<dbReference type="Gene3D" id="3.30.70.1290">
    <property type="entry name" value="Transposase IS200-like"/>
    <property type="match status" value="1"/>
</dbReference>
<evidence type="ECO:0000313" key="3">
    <source>
        <dbReference type="Proteomes" id="UP000204391"/>
    </source>
</evidence>
<protein>
    <submittedName>
        <fullName evidence="2">Transposase</fullName>
    </submittedName>
</protein>
<dbReference type="RefSeq" id="WP_089530147.1">
    <property type="nucleotide sequence ID" value="NZ_CP022437.1"/>
</dbReference>
<dbReference type="KEGG" id="vne:CFK40_00305"/>
<gene>
    <name evidence="2" type="ORF">CFK40_00305</name>
</gene>
<dbReference type="GO" id="GO:0003677">
    <property type="term" value="F:DNA binding"/>
    <property type="evidence" value="ECO:0007669"/>
    <property type="project" value="InterPro"/>
</dbReference>
<dbReference type="InterPro" id="IPR002686">
    <property type="entry name" value="Transposase_17"/>
</dbReference>
<dbReference type="OrthoDB" id="9788881at2"/>
<dbReference type="PANTHER" id="PTHR34322:SF2">
    <property type="entry name" value="TRANSPOSASE IS200-LIKE DOMAIN-CONTAINING PROTEIN"/>
    <property type="match status" value="1"/>
</dbReference>
<feature type="domain" description="Transposase IS200-like" evidence="1">
    <location>
        <begin position="9"/>
        <end position="123"/>
    </location>
</feature>
<keyword evidence="3" id="KW-1185">Reference proteome</keyword>
<dbReference type="Proteomes" id="UP000204391">
    <property type="component" value="Chromosome"/>
</dbReference>
<organism evidence="2 3">
    <name type="scientific">Virgibacillus necropolis</name>
    <dbReference type="NCBI Taxonomy" id="163877"/>
    <lineage>
        <taxon>Bacteria</taxon>
        <taxon>Bacillati</taxon>
        <taxon>Bacillota</taxon>
        <taxon>Bacilli</taxon>
        <taxon>Bacillales</taxon>
        <taxon>Bacillaceae</taxon>
        <taxon>Virgibacillus</taxon>
    </lineage>
</organism>
<dbReference type="GO" id="GO:0006313">
    <property type="term" value="P:DNA transposition"/>
    <property type="evidence" value="ECO:0007669"/>
    <property type="project" value="InterPro"/>
</dbReference>
<reference evidence="2 3" key="1">
    <citation type="journal article" date="2003" name="Int. J. Syst. Evol. Microbiol.">
        <title>Virgibacillus carmonensis sp. nov., Virgibacillus necropolis sp. nov. and Virgibacillus picturae sp. nov., three novel species isolated from deteriorated mural paintings, transfer of the species of the genus salibacillus to Virgibacillus, as Virgibacillus marismortui comb. nov. and Virgibacillus salexigens comb. nov., and emended description of the genus Virgibacillus.</title>
        <authorList>
            <person name="Heyrman J."/>
            <person name="Logan N.A."/>
            <person name="Busse H.J."/>
            <person name="Balcaen A."/>
            <person name="Lebbe L."/>
            <person name="Rodriguez-Diaz M."/>
            <person name="Swings J."/>
            <person name="De Vos P."/>
        </authorList>
    </citation>
    <scope>NUCLEOTIDE SEQUENCE [LARGE SCALE GENOMIC DNA]</scope>
    <source>
        <strain evidence="2 3">LMG 19488</strain>
    </source>
</reference>
<sequence length="182" mass="21805">MARKARIWFPGAIYHITARGNRRDSIFHDFHDYQSYMGLIGSCKQDFPFFIHAYCLMPNHIHLLLETKEEPPGNIIKFIHSRYAIYFNKRYELTGHVFQGRYHPKLINSNDYFLKASRYIHLNPVEAKMTSKPEHYFWSSYSNYMDGSEEKSILETSRVLSLFQEPCRKKYCTYVEQIEKRI</sequence>
<dbReference type="GO" id="GO:0004803">
    <property type="term" value="F:transposase activity"/>
    <property type="evidence" value="ECO:0007669"/>
    <property type="project" value="InterPro"/>
</dbReference>